<dbReference type="AlphaFoldDB" id="A0AAV4AZN6"/>
<feature type="compositionally biased region" description="Polar residues" evidence="1">
    <location>
        <begin position="473"/>
        <end position="487"/>
    </location>
</feature>
<feature type="compositionally biased region" description="Polar residues" evidence="1">
    <location>
        <begin position="144"/>
        <end position="163"/>
    </location>
</feature>
<feature type="region of interest" description="Disordered" evidence="1">
    <location>
        <begin position="526"/>
        <end position="547"/>
    </location>
</feature>
<feature type="compositionally biased region" description="Low complexity" evidence="1">
    <location>
        <begin position="459"/>
        <end position="472"/>
    </location>
</feature>
<organism evidence="2 3">
    <name type="scientific">Plakobranchus ocellatus</name>
    <dbReference type="NCBI Taxonomy" id="259542"/>
    <lineage>
        <taxon>Eukaryota</taxon>
        <taxon>Metazoa</taxon>
        <taxon>Spiralia</taxon>
        <taxon>Lophotrochozoa</taxon>
        <taxon>Mollusca</taxon>
        <taxon>Gastropoda</taxon>
        <taxon>Heterobranchia</taxon>
        <taxon>Euthyneura</taxon>
        <taxon>Panpulmonata</taxon>
        <taxon>Sacoglossa</taxon>
        <taxon>Placobranchoidea</taxon>
        <taxon>Plakobranchidae</taxon>
        <taxon>Plakobranchus</taxon>
    </lineage>
</organism>
<feature type="region of interest" description="Disordered" evidence="1">
    <location>
        <begin position="22"/>
        <end position="49"/>
    </location>
</feature>
<feature type="region of interest" description="Disordered" evidence="1">
    <location>
        <begin position="93"/>
        <end position="116"/>
    </location>
</feature>
<feature type="compositionally biased region" description="Gly residues" evidence="1">
    <location>
        <begin position="489"/>
        <end position="499"/>
    </location>
</feature>
<reference evidence="2 3" key="1">
    <citation type="journal article" date="2021" name="Elife">
        <title>Chloroplast acquisition without the gene transfer in kleptoplastic sea slugs, Plakobranchus ocellatus.</title>
        <authorList>
            <person name="Maeda T."/>
            <person name="Takahashi S."/>
            <person name="Yoshida T."/>
            <person name="Shimamura S."/>
            <person name="Takaki Y."/>
            <person name="Nagai Y."/>
            <person name="Toyoda A."/>
            <person name="Suzuki Y."/>
            <person name="Arimoto A."/>
            <person name="Ishii H."/>
            <person name="Satoh N."/>
            <person name="Nishiyama T."/>
            <person name="Hasebe M."/>
            <person name="Maruyama T."/>
            <person name="Minagawa J."/>
            <person name="Obokata J."/>
            <person name="Shigenobu S."/>
        </authorList>
    </citation>
    <scope>NUCLEOTIDE SEQUENCE [LARGE SCALE GENOMIC DNA]</scope>
</reference>
<accession>A0AAV4AZN6</accession>
<name>A0AAV4AZN6_9GAST</name>
<protein>
    <submittedName>
        <fullName evidence="2">Uncharacterized protein</fullName>
    </submittedName>
</protein>
<keyword evidence="3" id="KW-1185">Reference proteome</keyword>
<gene>
    <name evidence="2" type="ORF">PoB_003845800</name>
</gene>
<proteinExistence type="predicted"/>
<feature type="region of interest" description="Disordered" evidence="1">
    <location>
        <begin position="456"/>
        <end position="505"/>
    </location>
</feature>
<feature type="region of interest" description="Disordered" evidence="1">
    <location>
        <begin position="189"/>
        <end position="214"/>
    </location>
</feature>
<evidence type="ECO:0000256" key="1">
    <source>
        <dbReference type="SAM" id="MobiDB-lite"/>
    </source>
</evidence>
<feature type="region of interest" description="Disordered" evidence="1">
    <location>
        <begin position="319"/>
        <end position="360"/>
    </location>
</feature>
<dbReference type="Proteomes" id="UP000735302">
    <property type="component" value="Unassembled WGS sequence"/>
</dbReference>
<feature type="region of interest" description="Disordered" evidence="1">
    <location>
        <begin position="143"/>
        <end position="165"/>
    </location>
</feature>
<feature type="compositionally biased region" description="Low complexity" evidence="1">
    <location>
        <begin position="24"/>
        <end position="36"/>
    </location>
</feature>
<comment type="caution">
    <text evidence="2">The sequence shown here is derived from an EMBL/GenBank/DDBJ whole genome shotgun (WGS) entry which is preliminary data.</text>
</comment>
<evidence type="ECO:0000313" key="2">
    <source>
        <dbReference type="EMBL" id="GFO11953.1"/>
    </source>
</evidence>
<dbReference type="EMBL" id="BLXT01004368">
    <property type="protein sequence ID" value="GFO11953.1"/>
    <property type="molecule type" value="Genomic_DNA"/>
</dbReference>
<evidence type="ECO:0000313" key="3">
    <source>
        <dbReference type="Proteomes" id="UP000735302"/>
    </source>
</evidence>
<sequence>MSLELAELVSVTNNAVRSLENPQLSLSSGGSRSISGTKPGNFDSPFESPKSLSSACGINGIESQGIDSGIGKSSATALPAKVEKRNVTKSNIISGSIKPNSSKDKEQPTLSDLAHDLNNSSKTCSLEQDASLLDTSKSKDLSLINRQETTTSDNNLASSQGSKASEKILESNVSYDLNRHHKNIHVNVSRNRPWRNQKERETRENNTDQSDHCSEDLEIIDVPECIIAVKSGVSSGSEDDSTFNEIDTVVEANRPQNKNDRFFGLKSFGKSVNTDGGALKQGALSKGILDPLETAQHGDVYISQFGLTERQRGLKEALARRAENSHPKKKVVQPRLIPKQRQSDVDSDLDSARLRPGQPASTDHAVTAAVAASAAVAATQPFLKVAELNERRLEHLESLQQQQMQMQAQLLFMSRSRNPQHKPVTRIPQAVGTNFSVKNIPDYHSSQQFQPALSAGIKSNSSRPNTSPSRSNVHPTTSAYFNTNSSAGGSLGKRSGQGGQPLFNPEMLSSHFNYLNEVRELQGSHLDTPAPREKVPKPTPYSLPQPHSQKSLGFLEELLAQREDLDKDTTFNVKADYSPPTKLQQDSANRLEALQITFYWAFPREAAILVSRQPLRSPPKRAGDVPWHKWTLLLLADAWNARARMLLSPHLSKF</sequence>
<feature type="compositionally biased region" description="Basic and acidic residues" evidence="1">
    <location>
        <begin position="196"/>
        <end position="214"/>
    </location>
</feature>